<organism evidence="2 3">
    <name type="scientific">Roseovarius mucosus DSM 17069</name>
    <dbReference type="NCBI Taxonomy" id="1288298"/>
    <lineage>
        <taxon>Bacteria</taxon>
        <taxon>Pseudomonadati</taxon>
        <taxon>Pseudomonadota</taxon>
        <taxon>Alphaproteobacteria</taxon>
        <taxon>Rhodobacterales</taxon>
        <taxon>Roseobacteraceae</taxon>
        <taxon>Roseovarius</taxon>
    </lineage>
</organism>
<dbReference type="RefSeq" id="WP_037276652.1">
    <property type="nucleotide sequence ID" value="NZ_KN293991.1"/>
</dbReference>
<reference evidence="2 3" key="1">
    <citation type="submission" date="2013-01" db="EMBL/GenBank/DDBJ databases">
        <authorList>
            <person name="Fiebig A."/>
            <person name="Goeker M."/>
            <person name="Klenk H.-P.P."/>
        </authorList>
    </citation>
    <scope>NUCLEOTIDE SEQUENCE [LARGE SCALE GENOMIC DNA]</scope>
    <source>
        <strain evidence="2 3">DSM 17069</strain>
    </source>
</reference>
<sequence>MIWMDQLTHFSTLDALALGGLVLGWLGLGLLIENPPRARPSVTKLMAQYRREWMVQMVARDARIFDAQLLGSLRQGTAFFASATLIAIGGALAMLGDLERVMGIADDLTPATGPVIVWEVKILVILVFLANAFLKFVWSNRLFGYCAVIMAAVPNDPGDAAALPRAQKAAEINITAARGFNRGLRAIYFALSAAAWLLGPEALIGATGITCLMLLRREFASQSRAVLLQPDRPDENTHT</sequence>
<dbReference type="AlphaFoldDB" id="A0A0A0HTH1"/>
<evidence type="ECO:0000313" key="2">
    <source>
        <dbReference type="EMBL" id="KGM89884.1"/>
    </source>
</evidence>
<comment type="caution">
    <text evidence="2">The sequence shown here is derived from an EMBL/GenBank/DDBJ whole genome shotgun (WGS) entry which is preliminary data.</text>
</comment>
<evidence type="ECO:0000313" key="3">
    <source>
        <dbReference type="Proteomes" id="UP000030021"/>
    </source>
</evidence>
<dbReference type="HOGENOM" id="CLU_096744_0_0_5"/>
<feature type="transmembrane region" description="Helical" evidence="1">
    <location>
        <begin position="78"/>
        <end position="95"/>
    </location>
</feature>
<keyword evidence="1" id="KW-0812">Transmembrane</keyword>
<dbReference type="STRING" id="215743.ROSMUCSMR3_01792"/>
<keyword evidence="1" id="KW-0472">Membrane</keyword>
<dbReference type="Proteomes" id="UP000030021">
    <property type="component" value="Unassembled WGS sequence"/>
</dbReference>
<dbReference type="Pfam" id="PF04654">
    <property type="entry name" value="DUF599"/>
    <property type="match status" value="1"/>
</dbReference>
<feature type="transmembrane region" description="Helical" evidence="1">
    <location>
        <begin position="12"/>
        <end position="32"/>
    </location>
</feature>
<name>A0A0A0HTH1_9RHOB</name>
<accession>A0A0A0HTH1</accession>
<gene>
    <name evidence="2" type="ORF">rosmuc_00482</name>
</gene>
<feature type="transmembrane region" description="Helical" evidence="1">
    <location>
        <begin position="187"/>
        <end position="215"/>
    </location>
</feature>
<dbReference type="eggNOG" id="COG3821">
    <property type="taxonomic scope" value="Bacteria"/>
</dbReference>
<feature type="transmembrane region" description="Helical" evidence="1">
    <location>
        <begin position="115"/>
        <end position="134"/>
    </location>
</feature>
<keyword evidence="1" id="KW-1133">Transmembrane helix</keyword>
<proteinExistence type="predicted"/>
<evidence type="ECO:0000256" key="1">
    <source>
        <dbReference type="SAM" id="Phobius"/>
    </source>
</evidence>
<protein>
    <submittedName>
        <fullName evidence="2">Putative membrane protein</fullName>
    </submittedName>
</protein>
<dbReference type="EMBL" id="AONH01000001">
    <property type="protein sequence ID" value="KGM89884.1"/>
    <property type="molecule type" value="Genomic_DNA"/>
</dbReference>
<dbReference type="InterPro" id="IPR006747">
    <property type="entry name" value="DUF599"/>
</dbReference>
<dbReference type="PATRIC" id="fig|1288298.3.peg.481"/>
<dbReference type="OrthoDB" id="9806874at2"/>